<dbReference type="PRINTS" id="PR00154">
    <property type="entry name" value="AMPBINDING"/>
</dbReference>
<protein>
    <submittedName>
        <fullName evidence="3">Amino acid adenylation domain-containing protein</fullName>
    </submittedName>
</protein>
<accession>A0ABR6PTL1</accession>
<name>A0ABR6PTL1_9SPHI</name>
<dbReference type="InterPro" id="IPR010071">
    <property type="entry name" value="AA_adenyl_dom"/>
</dbReference>
<feature type="non-terminal residue" evidence="3">
    <location>
        <position position="506"/>
    </location>
</feature>
<comment type="caution">
    <text evidence="3">The sequence shown here is derived from an EMBL/GenBank/DDBJ whole genome shotgun (WGS) entry which is preliminary data.</text>
</comment>
<evidence type="ECO:0000259" key="1">
    <source>
        <dbReference type="Pfam" id="PF00501"/>
    </source>
</evidence>
<feature type="non-terminal residue" evidence="3">
    <location>
        <position position="1"/>
    </location>
</feature>
<sequence length="506" mass="55799">PVGTLRMLDKQEEDQLLNEFNQFELPYPSSTVIELFEEQALVYQDRAAVRFGDVVLNYRELNERATKLGAYLRHEYNLQTNDLVGVMLDTCEWSLVSILGVLKAGAAYVPIDITLPKERQAFLIRDTGIKALIISSESLFDVIDFEVPVFSVDIQLGDLAAVHETAIVKGDLAYVIYTSGTTGQPKGVMVSNQNIVDYYFGLKDVLTGSLSFGLMSSLSADLGNTVMFGSLLSGGTLHLFGKQTLMNPGLLHSYFIAHAIDCIKIVPSHWSALETLLPKKTIIFGGEALPVSVIEKIRTADPLLTVINHYGPTETTIGKLLHKVDLNRDYHIIPIGQPFSNTEVYVVDSFLSLCPIGVPGELLIGGDGVSAGYLHQAVQTADKFITNPFGRSSKLYKTGDLVRRLTNGDIEFIGRVDDQVKIRGYRVELGEVNKVLSDFVGVQQSVVLYKQQRLIGYVVCEDGFDKEAIMNYLKDHLPDYMLPAVLMSLTAMPLTANGKVNKKALP</sequence>
<evidence type="ECO:0000313" key="4">
    <source>
        <dbReference type="Proteomes" id="UP000541583"/>
    </source>
</evidence>
<organism evidence="3 4">
    <name type="scientific">Mucilaginibacter lappiensis</name>
    <dbReference type="NCBI Taxonomy" id="354630"/>
    <lineage>
        <taxon>Bacteria</taxon>
        <taxon>Pseudomonadati</taxon>
        <taxon>Bacteroidota</taxon>
        <taxon>Sphingobacteriia</taxon>
        <taxon>Sphingobacteriales</taxon>
        <taxon>Sphingobacteriaceae</taxon>
        <taxon>Mucilaginibacter</taxon>
    </lineage>
</organism>
<gene>
    <name evidence="3" type="ORF">HDF23_005908</name>
</gene>
<feature type="domain" description="AMP-binding enzyme C-terminal" evidence="2">
    <location>
        <begin position="432"/>
        <end position="499"/>
    </location>
</feature>
<evidence type="ECO:0000259" key="2">
    <source>
        <dbReference type="Pfam" id="PF13193"/>
    </source>
</evidence>
<dbReference type="Pfam" id="PF00501">
    <property type="entry name" value="AMP-binding"/>
    <property type="match status" value="1"/>
</dbReference>
<dbReference type="EMBL" id="JACHCB010000033">
    <property type="protein sequence ID" value="MBB6113119.1"/>
    <property type="molecule type" value="Genomic_DNA"/>
</dbReference>
<dbReference type="InterPro" id="IPR000873">
    <property type="entry name" value="AMP-dep_synth/lig_dom"/>
</dbReference>
<dbReference type="PROSITE" id="PS00455">
    <property type="entry name" value="AMP_BINDING"/>
    <property type="match status" value="1"/>
</dbReference>
<dbReference type="Pfam" id="PF13193">
    <property type="entry name" value="AMP-binding_C"/>
    <property type="match status" value="1"/>
</dbReference>
<dbReference type="PANTHER" id="PTHR45527">
    <property type="entry name" value="NONRIBOSOMAL PEPTIDE SYNTHETASE"/>
    <property type="match status" value="1"/>
</dbReference>
<keyword evidence="4" id="KW-1185">Reference proteome</keyword>
<dbReference type="NCBIfam" id="TIGR01733">
    <property type="entry name" value="AA-adenyl-dom"/>
    <property type="match status" value="1"/>
</dbReference>
<evidence type="ECO:0000313" key="3">
    <source>
        <dbReference type="EMBL" id="MBB6113119.1"/>
    </source>
</evidence>
<dbReference type="PANTHER" id="PTHR45527:SF1">
    <property type="entry name" value="FATTY ACID SYNTHASE"/>
    <property type="match status" value="1"/>
</dbReference>
<dbReference type="InterPro" id="IPR025110">
    <property type="entry name" value="AMP-bd_C"/>
</dbReference>
<dbReference type="CDD" id="cd05930">
    <property type="entry name" value="A_NRPS"/>
    <property type="match status" value="1"/>
</dbReference>
<dbReference type="Gene3D" id="2.30.38.10">
    <property type="entry name" value="Luciferase, Domain 3"/>
    <property type="match status" value="1"/>
</dbReference>
<reference evidence="3 4" key="1">
    <citation type="submission" date="2020-08" db="EMBL/GenBank/DDBJ databases">
        <title>Genomic Encyclopedia of Type Strains, Phase IV (KMG-V): Genome sequencing to study the core and pangenomes of soil and plant-associated prokaryotes.</title>
        <authorList>
            <person name="Whitman W."/>
        </authorList>
    </citation>
    <scope>NUCLEOTIDE SEQUENCE [LARGE SCALE GENOMIC DNA]</scope>
    <source>
        <strain evidence="3 4">ANJLi2</strain>
    </source>
</reference>
<dbReference type="RefSeq" id="WP_139332467.1">
    <property type="nucleotide sequence ID" value="NZ_FTMG01000036.1"/>
</dbReference>
<dbReference type="Proteomes" id="UP000541583">
    <property type="component" value="Unassembled WGS sequence"/>
</dbReference>
<dbReference type="InterPro" id="IPR045851">
    <property type="entry name" value="AMP-bd_C_sf"/>
</dbReference>
<dbReference type="SUPFAM" id="SSF56801">
    <property type="entry name" value="Acetyl-CoA synthetase-like"/>
    <property type="match status" value="1"/>
</dbReference>
<dbReference type="Gene3D" id="3.30.300.30">
    <property type="match status" value="1"/>
</dbReference>
<dbReference type="Gene3D" id="3.40.50.980">
    <property type="match status" value="2"/>
</dbReference>
<feature type="domain" description="AMP-dependent synthetase/ligase" evidence="1">
    <location>
        <begin position="36"/>
        <end position="374"/>
    </location>
</feature>
<proteinExistence type="predicted"/>
<dbReference type="InterPro" id="IPR020459">
    <property type="entry name" value="AMP-binding"/>
</dbReference>
<dbReference type="InterPro" id="IPR020845">
    <property type="entry name" value="AMP-binding_CS"/>
</dbReference>